<dbReference type="Proteomes" id="UP000192721">
    <property type="component" value="Unassembled WGS sequence"/>
</dbReference>
<evidence type="ECO:0000313" key="2">
    <source>
        <dbReference type="Proteomes" id="UP000192721"/>
    </source>
</evidence>
<accession>A0A1W0DB73</accession>
<gene>
    <name evidence="1" type="ORF">B0T45_01270</name>
</gene>
<sequence length="67" mass="8048">MTWGAKEGWSRFWRWLGRLWWQGMQAHARRALRDETEELERVRYAASSGGRQCANPVDCARNRRVFH</sequence>
<organism evidence="1 2">
    <name type="scientific">Chromobacterium haemolyticum</name>
    <dbReference type="NCBI Taxonomy" id="394935"/>
    <lineage>
        <taxon>Bacteria</taxon>
        <taxon>Pseudomonadati</taxon>
        <taxon>Pseudomonadota</taxon>
        <taxon>Betaproteobacteria</taxon>
        <taxon>Neisseriales</taxon>
        <taxon>Chromobacteriaceae</taxon>
        <taxon>Chromobacterium</taxon>
    </lineage>
</organism>
<comment type="caution">
    <text evidence="1">The sequence shown here is derived from an EMBL/GenBank/DDBJ whole genome shotgun (WGS) entry which is preliminary data.</text>
</comment>
<reference evidence="1 2" key="1">
    <citation type="submission" date="2017-02" db="EMBL/GenBank/DDBJ databases">
        <title>Chromobacterium haemolyticum H5244.</title>
        <authorList>
            <person name="Gulvik C.A."/>
        </authorList>
    </citation>
    <scope>NUCLEOTIDE SEQUENCE [LARGE SCALE GENOMIC DNA]</scope>
    <source>
        <strain evidence="1 2">H5244</strain>
    </source>
</reference>
<evidence type="ECO:0000313" key="1">
    <source>
        <dbReference type="EMBL" id="OQS44256.1"/>
    </source>
</evidence>
<dbReference type="EMBL" id="MUKV01000001">
    <property type="protein sequence ID" value="OQS44256.1"/>
    <property type="molecule type" value="Genomic_DNA"/>
</dbReference>
<proteinExistence type="predicted"/>
<name>A0A1W0DB73_9NEIS</name>
<dbReference type="AlphaFoldDB" id="A0A1W0DB73"/>
<protein>
    <submittedName>
        <fullName evidence="1">Uncharacterized protein</fullName>
    </submittedName>
</protein>